<dbReference type="InterPro" id="IPR000743">
    <property type="entry name" value="Glyco_hydro_28"/>
</dbReference>
<protein>
    <submittedName>
        <fullName evidence="6">Glycoside hydrolase family 28 protein</fullName>
    </submittedName>
</protein>
<evidence type="ECO:0000313" key="6">
    <source>
        <dbReference type="EMBL" id="QEE27992.1"/>
    </source>
</evidence>
<dbReference type="Proteomes" id="UP000321820">
    <property type="component" value="Chromosome"/>
</dbReference>
<dbReference type="InterPro" id="IPR024535">
    <property type="entry name" value="RHGA/B-epi-like_pectate_lyase"/>
</dbReference>
<dbReference type="GO" id="GO:0004650">
    <property type="term" value="F:polygalacturonase activity"/>
    <property type="evidence" value="ECO:0007669"/>
    <property type="project" value="InterPro"/>
</dbReference>
<proteinExistence type="inferred from homology"/>
<name>A0A5B9E6T9_9BACT</name>
<evidence type="ECO:0000259" key="5">
    <source>
        <dbReference type="Pfam" id="PF12708"/>
    </source>
</evidence>
<dbReference type="InterPro" id="IPR006626">
    <property type="entry name" value="PbH1"/>
</dbReference>
<dbReference type="InterPro" id="IPR051801">
    <property type="entry name" value="GH28_Enzymes"/>
</dbReference>
<evidence type="ECO:0000256" key="4">
    <source>
        <dbReference type="RuleBase" id="RU361169"/>
    </source>
</evidence>
<dbReference type="InterPro" id="IPR011050">
    <property type="entry name" value="Pectin_lyase_fold/virulence"/>
</dbReference>
<dbReference type="Pfam" id="PF00295">
    <property type="entry name" value="Glyco_hydro_28"/>
    <property type="match status" value="1"/>
</dbReference>
<dbReference type="PANTHER" id="PTHR31339:SF9">
    <property type="entry name" value="PLASMIN AND FIBRONECTIN-BINDING PROTEIN A"/>
    <property type="match status" value="1"/>
</dbReference>
<gene>
    <name evidence="6" type="ORF">FTW19_08280</name>
</gene>
<keyword evidence="2 4" id="KW-0378">Hydrolase</keyword>
<dbReference type="PANTHER" id="PTHR31339">
    <property type="entry name" value="PECTIN LYASE-RELATED"/>
    <property type="match status" value="1"/>
</dbReference>
<dbReference type="GO" id="GO:0005975">
    <property type="term" value="P:carbohydrate metabolic process"/>
    <property type="evidence" value="ECO:0007669"/>
    <property type="project" value="InterPro"/>
</dbReference>
<accession>A0A5B9E6T9</accession>
<evidence type="ECO:0000256" key="2">
    <source>
        <dbReference type="ARBA" id="ARBA00022801"/>
    </source>
</evidence>
<dbReference type="SUPFAM" id="SSF51126">
    <property type="entry name" value="Pectin lyase-like"/>
    <property type="match status" value="1"/>
</dbReference>
<dbReference type="KEGG" id="talb:FTW19_08280"/>
<evidence type="ECO:0000313" key="7">
    <source>
        <dbReference type="Proteomes" id="UP000321820"/>
    </source>
</evidence>
<keyword evidence="7" id="KW-1185">Reference proteome</keyword>
<dbReference type="Gene3D" id="2.160.20.10">
    <property type="entry name" value="Single-stranded right-handed beta-helix, Pectin lyase-like"/>
    <property type="match status" value="1"/>
</dbReference>
<reference evidence="6 7" key="1">
    <citation type="submission" date="2019-08" db="EMBL/GenBank/DDBJ databases">
        <title>Complete genome sequence of Terriglobus albidus strain ORNL.</title>
        <authorList>
            <person name="Podar M."/>
        </authorList>
    </citation>
    <scope>NUCLEOTIDE SEQUENCE [LARGE SCALE GENOMIC DNA]</scope>
    <source>
        <strain evidence="6 7">ORNL</strain>
    </source>
</reference>
<dbReference type="AlphaFoldDB" id="A0A5B9E6T9"/>
<dbReference type="EMBL" id="CP042806">
    <property type="protein sequence ID" value="QEE27992.1"/>
    <property type="molecule type" value="Genomic_DNA"/>
</dbReference>
<comment type="similarity">
    <text evidence="1 4">Belongs to the glycosyl hydrolase 28 family.</text>
</comment>
<feature type="domain" description="Rhamnogalacturonase A/B/Epimerase-like pectate lyase" evidence="5">
    <location>
        <begin position="32"/>
        <end position="82"/>
    </location>
</feature>
<dbReference type="OrthoDB" id="9795222at2"/>
<keyword evidence="3 4" id="KW-0326">Glycosidase</keyword>
<sequence>MLRREFFRTPLLAVGATLPLASVHGEGTAVYDVRRFGAHPDGKTLCTVALQRAVDAAYRAGGGLVYVSPGVYLTGNVELKSRVCLYLEAGSVLLGSTRIEDYTEQAGAVSGADANGRHLLYARKAEDVSLCGMGRIDGQGEHFWKRVNRRPIAPEDLWKDVITYDYAPADGNKRPSPMIEFAECRNVHVSLLTIQNSAGWTLRLVACDSVTVQGIKLRNPIYGVNTDGIDVTASRNVVITGCDIRTGDDAICLKSENPYSDLSLTKNVVVSNCVITTSCNGFKIGTGTQGRFENIVFTNSVIYNDATSPLNARVIGGVCVEMVDGGIIDGVTVSDVRMANVRTPVFVRLATRKRSGATALSNVSIRGIDASGALLTSSITGLPETRVADVTISDCSFRTTEDSRGAQIVPELPSDYPEPRMFGRLPAYGLYVRHTDRLRVRNVEFISSVTTERPAVICDDVEDAILDGIEATPSSVSPLIQVQDARKLFLTRTRLKEPGHTLLLTSGTCQQIQVAGNALMDQQREIVSKRAGDR</sequence>
<evidence type="ECO:0000256" key="1">
    <source>
        <dbReference type="ARBA" id="ARBA00008834"/>
    </source>
</evidence>
<dbReference type="SMART" id="SM00710">
    <property type="entry name" value="PbH1"/>
    <property type="match status" value="6"/>
</dbReference>
<dbReference type="Pfam" id="PF12708">
    <property type="entry name" value="Pect-lyase_RHGA_epim"/>
    <property type="match status" value="1"/>
</dbReference>
<organism evidence="6 7">
    <name type="scientific">Terriglobus albidus</name>
    <dbReference type="NCBI Taxonomy" id="1592106"/>
    <lineage>
        <taxon>Bacteria</taxon>
        <taxon>Pseudomonadati</taxon>
        <taxon>Acidobacteriota</taxon>
        <taxon>Terriglobia</taxon>
        <taxon>Terriglobales</taxon>
        <taxon>Acidobacteriaceae</taxon>
        <taxon>Terriglobus</taxon>
    </lineage>
</organism>
<dbReference type="RefSeq" id="WP_147647182.1">
    <property type="nucleotide sequence ID" value="NZ_CP042806.1"/>
</dbReference>
<dbReference type="InterPro" id="IPR012334">
    <property type="entry name" value="Pectin_lyas_fold"/>
</dbReference>
<evidence type="ECO:0000256" key="3">
    <source>
        <dbReference type="ARBA" id="ARBA00023295"/>
    </source>
</evidence>